<feature type="coiled-coil region" evidence="1">
    <location>
        <begin position="452"/>
        <end position="479"/>
    </location>
</feature>
<evidence type="ECO:0000256" key="1">
    <source>
        <dbReference type="SAM" id="Coils"/>
    </source>
</evidence>
<keyword evidence="1" id="KW-0175">Coiled coil</keyword>
<dbReference type="CDD" id="cd09076">
    <property type="entry name" value="L1-EN"/>
    <property type="match status" value="1"/>
</dbReference>
<protein>
    <recommendedName>
        <fullName evidence="3">Reverse transcriptase domain-containing protein</fullName>
    </recommendedName>
</protein>
<evidence type="ECO:0000259" key="3">
    <source>
        <dbReference type="PROSITE" id="PS50878"/>
    </source>
</evidence>
<keyword evidence="5" id="KW-1185">Reference proteome</keyword>
<sequence length="1327" mass="151522">MSKGRGKGRPKDDKKTDFETLHGGDVEDQVMGEMPFQEEASRNESQILSAIQSLRNDFSTQLHEVVSSNREIKEAIGTFSERLLEAETRISTAEDQLASLTTRADSTQKIVQKLTSQIEELENRQRRSNLRLVGLPEGSENGDACAFLMTWLPKALDMEAAGQPLTIEQAYRLGKMGLRKIVKLKQVISRLKQLNTQIAFIQETHLLSTEYVPLKRRWSGQVISASFSSQARGVAILIHSSVPLRVYNTIQDTSGRFVIVQGSLLNQDINLVCLYGPNNDDTQFYNNLFLTFSTLRGHICVAGDFNCTLNPTLDKSTGVDTSHMQSRKIIQHFMSELNLCDIWRHRNPSRREYSCHSAPMIPNVNDTMYKSIVISDHALLLVNYTVKTATKGPTMWRLSPRWLHDNEFFKFVGTHIDTYFEVNTTQTSASTRWEAFKAYIRGQMISYTSSISNKHRLKLIELEKNIKDLEMEISLNDTKETRQKLVILRAQYNELSTDKALYSIMKLKQTFYDQGEKAGKLLAWCLKSVQNERSILEIESKEGITITNPQEINSSFQSFYSKLYTSENPATSYALHNFLGQIEMPVLSKNAKKELNSPIVASELSEAINSMKGGKAPGPDGIPIEIYKKFKDMLLVPLLNMYEESFVKGELPSSLQNALITLILKPGKPSTKCDSYRPISLINNDAKIIAKVLARRLEKHLPTIVALDQNGFIKERQGSHNIRRLMNIIYAKKETPDTAVIGLDAEKAFDRVEHEYLWKVLNRFGIGSYFLSWIKILYYDSRASVMTNYRVSDQFSLSRGTRQGCPLSPLLFVLAIEPLAIAIRSNSGITGIKINIENKIGLFTDDIVLFLTDLKQSIPTLLNLIGMYGSFSGYKVNASKSTILFLKRTERLCPPLCTPFRNIVDSFTYLGVKITPTIESMVSTNYNPVAESVVESINRWKSLPLSMIGRINVLKMNILPRFLYLFQSIPLAPPLNFFVKMKQLFRNYIWNSRRSRLRMTLLYLPYDRGGLKLPFLQGYYWAAQLRAASYWFEHQSPLHWIRMEEITTSKIPLYLYLYSANLSTLKKHTANPFVKNTLIVWHEVLSYLGDNAPLSQFSPIWGNRSFTPGTNDFVSSDKELLNKDAELCKSSLFKLLQYKWVMRTYITPGLLHRIHPNTPDTCVKCGIQKGSLFHCLWECTLIQEFWKEIIAIVSMFINEQLPLCPKLCIFGCFPASCTLSNSRKQMVIFCLLEAKHKIALSWKSVHRPSKQSWIEGLLQYLALEKLTYVVKGKYNTFVKIWGSFMQFLEGGDFIAPRLCSVNPFHSLQPASRLAGRNHLWSHFSRQR</sequence>
<reference evidence="4" key="1">
    <citation type="submission" date="2025-08" db="UniProtKB">
        <authorList>
            <consortium name="Ensembl"/>
        </authorList>
    </citation>
    <scope>IDENTIFICATION</scope>
</reference>
<evidence type="ECO:0000256" key="2">
    <source>
        <dbReference type="SAM" id="MobiDB-lite"/>
    </source>
</evidence>
<dbReference type="Proteomes" id="UP000694568">
    <property type="component" value="Unplaced"/>
</dbReference>
<dbReference type="CDD" id="cd01650">
    <property type="entry name" value="RT_nLTR_like"/>
    <property type="match status" value="1"/>
</dbReference>
<accession>A0A8D0B513</accession>
<dbReference type="SUPFAM" id="SSF56219">
    <property type="entry name" value="DNase I-like"/>
    <property type="match status" value="1"/>
</dbReference>
<dbReference type="InterPro" id="IPR000477">
    <property type="entry name" value="RT_dom"/>
</dbReference>
<dbReference type="GeneTree" id="ENSGT01150000286925"/>
<evidence type="ECO:0000313" key="4">
    <source>
        <dbReference type="Ensembl" id="ENSSLUP00000060346.1"/>
    </source>
</evidence>
<name>A0A8D0B513_SANLU</name>
<dbReference type="Pfam" id="PF00078">
    <property type="entry name" value="RVT_1"/>
    <property type="match status" value="1"/>
</dbReference>
<dbReference type="PANTHER" id="PTHR31635">
    <property type="entry name" value="REVERSE TRANSCRIPTASE DOMAIN-CONTAINING PROTEIN-RELATED"/>
    <property type="match status" value="1"/>
</dbReference>
<feature type="domain" description="Reverse transcriptase" evidence="3">
    <location>
        <begin position="644"/>
        <end position="914"/>
    </location>
</feature>
<organism evidence="4 5">
    <name type="scientific">Sander lucioperca</name>
    <name type="common">Pike-perch</name>
    <name type="synonym">Perca lucioperca</name>
    <dbReference type="NCBI Taxonomy" id="283035"/>
    <lineage>
        <taxon>Eukaryota</taxon>
        <taxon>Metazoa</taxon>
        <taxon>Chordata</taxon>
        <taxon>Craniata</taxon>
        <taxon>Vertebrata</taxon>
        <taxon>Euteleostomi</taxon>
        <taxon>Actinopterygii</taxon>
        <taxon>Neopterygii</taxon>
        <taxon>Teleostei</taxon>
        <taxon>Neoteleostei</taxon>
        <taxon>Acanthomorphata</taxon>
        <taxon>Eupercaria</taxon>
        <taxon>Perciformes</taxon>
        <taxon>Percoidei</taxon>
        <taxon>Percidae</taxon>
        <taxon>Luciopercinae</taxon>
        <taxon>Sander</taxon>
    </lineage>
</organism>
<dbReference type="PROSITE" id="PS50878">
    <property type="entry name" value="RT_POL"/>
    <property type="match status" value="1"/>
</dbReference>
<dbReference type="Gene3D" id="3.60.10.10">
    <property type="entry name" value="Endonuclease/exonuclease/phosphatase"/>
    <property type="match status" value="1"/>
</dbReference>
<feature type="coiled-coil region" evidence="1">
    <location>
        <begin position="83"/>
        <end position="131"/>
    </location>
</feature>
<evidence type="ECO:0000313" key="5">
    <source>
        <dbReference type="Proteomes" id="UP000694568"/>
    </source>
</evidence>
<dbReference type="InterPro" id="IPR043502">
    <property type="entry name" value="DNA/RNA_pol_sf"/>
</dbReference>
<proteinExistence type="predicted"/>
<feature type="compositionally biased region" description="Basic and acidic residues" evidence="2">
    <location>
        <begin position="9"/>
        <end position="25"/>
    </location>
</feature>
<feature type="region of interest" description="Disordered" evidence="2">
    <location>
        <begin position="1"/>
        <end position="33"/>
    </location>
</feature>
<dbReference type="Ensembl" id="ENSSLUT00000062046.1">
    <property type="protein sequence ID" value="ENSSLUP00000060346.1"/>
    <property type="gene ID" value="ENSSLUG00000025740.1"/>
</dbReference>
<dbReference type="SUPFAM" id="SSF56672">
    <property type="entry name" value="DNA/RNA polymerases"/>
    <property type="match status" value="1"/>
</dbReference>
<dbReference type="InterPro" id="IPR036691">
    <property type="entry name" value="Endo/exonu/phosph_ase_sf"/>
</dbReference>
<dbReference type="PANTHER" id="PTHR31635:SF196">
    <property type="entry name" value="REVERSE TRANSCRIPTASE DOMAIN-CONTAINING PROTEIN-RELATED"/>
    <property type="match status" value="1"/>
</dbReference>
<reference evidence="4" key="2">
    <citation type="submission" date="2025-09" db="UniProtKB">
        <authorList>
            <consortium name="Ensembl"/>
        </authorList>
    </citation>
    <scope>IDENTIFICATION</scope>
</reference>